<dbReference type="EMBL" id="FOYZ01000005">
    <property type="protein sequence ID" value="SFR75853.1"/>
    <property type="molecule type" value="Genomic_DNA"/>
</dbReference>
<dbReference type="PROSITE" id="PS51257">
    <property type="entry name" value="PROKAR_LIPOPROTEIN"/>
    <property type="match status" value="1"/>
</dbReference>
<feature type="signal peptide" evidence="1">
    <location>
        <begin position="1"/>
        <end position="18"/>
    </location>
</feature>
<dbReference type="RefSeq" id="WP_092560069.1">
    <property type="nucleotide sequence ID" value="NZ_FOYZ01000005.1"/>
</dbReference>
<proteinExistence type="predicted"/>
<name>A0A1I6JA45_9FIRM</name>
<evidence type="ECO:0000313" key="3">
    <source>
        <dbReference type="Proteomes" id="UP000199659"/>
    </source>
</evidence>
<dbReference type="AlphaFoldDB" id="A0A1I6JA45"/>
<feature type="chain" id="PRO_5039630670" evidence="1">
    <location>
        <begin position="19"/>
        <end position="197"/>
    </location>
</feature>
<dbReference type="Proteomes" id="UP000199659">
    <property type="component" value="Unassembled WGS sequence"/>
</dbReference>
<reference evidence="2 3" key="1">
    <citation type="submission" date="2016-10" db="EMBL/GenBank/DDBJ databases">
        <authorList>
            <person name="de Groot N.N."/>
        </authorList>
    </citation>
    <scope>NUCLEOTIDE SEQUENCE [LARGE SCALE GENOMIC DNA]</scope>
    <source>
        <strain evidence="2 3">743A</strain>
    </source>
</reference>
<sequence length="197" mass="22048">MKKIALTVGLCLCTCMLAGCKSKMKSLDMDDVKTSTILIRSDGTVQSSSVENFEKEYYSESELKDFIDDAVSEYNDKTGEKVIKLEDCEVNDQKASMILTYDSLEHYKQLNEVETVSYTMEEAVDADIFPEKFVNAVDGSEALLKEVTADTSYKVLYVEEATEVIVPEAIKFYSNAMLLRADSVQTTGEEPAVIIYK</sequence>
<accession>A0A1I6JA45</accession>
<keyword evidence="3" id="KW-1185">Reference proteome</keyword>
<organism evidence="2 3">
    <name type="scientific">Anaeromicropila populeti</name>
    <dbReference type="NCBI Taxonomy" id="37658"/>
    <lineage>
        <taxon>Bacteria</taxon>
        <taxon>Bacillati</taxon>
        <taxon>Bacillota</taxon>
        <taxon>Clostridia</taxon>
        <taxon>Lachnospirales</taxon>
        <taxon>Lachnospiraceae</taxon>
        <taxon>Anaeromicropila</taxon>
    </lineage>
</organism>
<keyword evidence="1" id="KW-0732">Signal</keyword>
<evidence type="ECO:0000313" key="2">
    <source>
        <dbReference type="EMBL" id="SFR75853.1"/>
    </source>
</evidence>
<evidence type="ECO:0000256" key="1">
    <source>
        <dbReference type="SAM" id="SignalP"/>
    </source>
</evidence>
<gene>
    <name evidence="2" type="ORF">SAMN05661086_01499</name>
</gene>
<dbReference type="OrthoDB" id="1956182at2"/>
<protein>
    <submittedName>
        <fullName evidence="2">Uncharacterized protein</fullName>
    </submittedName>
</protein>
<dbReference type="STRING" id="37658.SAMN05661086_01499"/>